<organism evidence="7">
    <name type="scientific">Gymnodinialimonas phycosphaerae</name>
    <dbReference type="NCBI Taxonomy" id="2841589"/>
    <lineage>
        <taxon>Bacteria</taxon>
        <taxon>Pseudomonadati</taxon>
        <taxon>Pseudomonadota</taxon>
        <taxon>Alphaproteobacteria</taxon>
        <taxon>Rhodobacterales</taxon>
        <taxon>Paracoccaceae</taxon>
        <taxon>Gymnodinialimonas</taxon>
    </lineage>
</organism>
<dbReference type="PIRSF" id="PIRSF000103">
    <property type="entry name" value="HIBADH"/>
    <property type="match status" value="1"/>
</dbReference>
<dbReference type="GO" id="GO:0016491">
    <property type="term" value="F:oxidoreductase activity"/>
    <property type="evidence" value="ECO:0007669"/>
    <property type="project" value="UniProtKB-KW"/>
</dbReference>
<evidence type="ECO:0000259" key="5">
    <source>
        <dbReference type="Pfam" id="PF14833"/>
    </source>
</evidence>
<feature type="domain" description="3-hydroxyisobutyrate dehydrogenase-like NAD-binding" evidence="5">
    <location>
        <begin position="162"/>
        <end position="285"/>
    </location>
</feature>
<feature type="active site" evidence="3">
    <location>
        <position position="168"/>
    </location>
</feature>
<dbReference type="InterPro" id="IPR006115">
    <property type="entry name" value="6PGDH_NADP-bd"/>
</dbReference>
<protein>
    <submittedName>
        <fullName evidence="7">NAD(P)-dependent oxidoreductase</fullName>
    </submittedName>
</protein>
<evidence type="ECO:0000313" key="7">
    <source>
        <dbReference type="EMBL" id="QXL87991.1"/>
    </source>
</evidence>
<evidence type="ECO:0000256" key="1">
    <source>
        <dbReference type="ARBA" id="ARBA00023002"/>
    </source>
</evidence>
<dbReference type="InterPro" id="IPR013328">
    <property type="entry name" value="6PGD_dom2"/>
</dbReference>
<dbReference type="Pfam" id="PF14833">
    <property type="entry name" value="NAD_binding_11"/>
    <property type="match status" value="1"/>
</dbReference>
<name>A0A975TWD5_9RHOB</name>
<dbReference type="Gene3D" id="3.40.50.720">
    <property type="entry name" value="NAD(P)-binding Rossmann-like Domain"/>
    <property type="match status" value="1"/>
</dbReference>
<dbReference type="EMBL" id="JAIMBW010000001">
    <property type="protein sequence ID" value="MBY4891188.1"/>
    <property type="molecule type" value="Genomic_DNA"/>
</dbReference>
<proteinExistence type="predicted"/>
<sequence length="289" mass="29439">MTTTIAIVGTGRMGTAFAKRLIEQGQSVVVWNRTPARADAAVAAGARRAADLTDLVSADIILISLTNAEAVQAVVSGLSKAGITGKLVIDLSTLLPDESREVGARVADAGAEFVDCPVGGTVGPALKGMLLGMAGGTDAAVARARPVLEQLCKRVEHMGLVGTGASMKLAVNLPLALYWKTLAEALAVLKGSGIDAETAISVISDSSAGPAVLKNRAQVVIDTLNGTDQPGTFDIAGLAKDLDLALRQAALVGADLPLSQAARKSYAEALDRDLGGFDGATLTRLLSAD</sequence>
<dbReference type="Pfam" id="PF03446">
    <property type="entry name" value="NAD_binding_2"/>
    <property type="match status" value="1"/>
</dbReference>
<evidence type="ECO:0000256" key="3">
    <source>
        <dbReference type="PIRSR" id="PIRSR000103-1"/>
    </source>
</evidence>
<dbReference type="PANTHER" id="PTHR43580:SF2">
    <property type="entry name" value="CYTOKINE-LIKE NUCLEAR FACTOR N-PAC"/>
    <property type="match status" value="1"/>
</dbReference>
<keyword evidence="2" id="KW-0520">NAD</keyword>
<evidence type="ECO:0000313" key="6">
    <source>
        <dbReference type="EMBL" id="MBY4891188.1"/>
    </source>
</evidence>
<dbReference type="InterPro" id="IPR015815">
    <property type="entry name" value="HIBADH-related"/>
</dbReference>
<dbReference type="GO" id="GO:0050661">
    <property type="term" value="F:NADP binding"/>
    <property type="evidence" value="ECO:0007669"/>
    <property type="project" value="InterPro"/>
</dbReference>
<accession>A0A975TWD5</accession>
<gene>
    <name evidence="6" type="ORF">KUL25_00240</name>
    <name evidence="7" type="ORF">KUL25_00245</name>
</gene>
<dbReference type="Proteomes" id="UP000693972">
    <property type="component" value="Unassembled WGS sequence"/>
</dbReference>
<dbReference type="RefSeq" id="WP_257891075.1">
    <property type="nucleotide sequence ID" value="NZ_JAIMBW010000001.1"/>
</dbReference>
<reference evidence="7 8" key="1">
    <citation type="submission" date="2021-07" db="EMBL/GenBank/DDBJ databases">
        <title>Karlodiniumbacter phycospheric gen. nov., sp. nov., a phycosphere bacterium isolated from karlodinium veneficum.</title>
        <authorList>
            <person name="Peng Y."/>
            <person name="Jiang L."/>
            <person name="Lee J."/>
        </authorList>
    </citation>
    <scope>NUCLEOTIDE SEQUENCE</scope>
    <source>
        <strain evidence="7 8">N5</strain>
    </source>
</reference>
<dbReference type="PANTHER" id="PTHR43580">
    <property type="entry name" value="OXIDOREDUCTASE GLYR1-RELATED"/>
    <property type="match status" value="1"/>
</dbReference>
<dbReference type="InterPro" id="IPR029154">
    <property type="entry name" value="HIBADH-like_NADP-bd"/>
</dbReference>
<dbReference type="InterPro" id="IPR008927">
    <property type="entry name" value="6-PGluconate_DH-like_C_sf"/>
</dbReference>
<dbReference type="EMBL" id="CP078073">
    <property type="protein sequence ID" value="QXL87991.1"/>
    <property type="molecule type" value="Genomic_DNA"/>
</dbReference>
<feature type="domain" description="6-phosphogluconate dehydrogenase NADP-binding" evidence="4">
    <location>
        <begin position="4"/>
        <end position="159"/>
    </location>
</feature>
<dbReference type="Gene3D" id="1.10.1040.10">
    <property type="entry name" value="N-(1-d-carboxylethyl)-l-norvaline Dehydrogenase, domain 2"/>
    <property type="match status" value="1"/>
</dbReference>
<dbReference type="GO" id="GO:0051287">
    <property type="term" value="F:NAD binding"/>
    <property type="evidence" value="ECO:0007669"/>
    <property type="project" value="InterPro"/>
</dbReference>
<keyword evidence="8" id="KW-1185">Reference proteome</keyword>
<dbReference type="SUPFAM" id="SSF48179">
    <property type="entry name" value="6-phosphogluconate dehydrogenase C-terminal domain-like"/>
    <property type="match status" value="1"/>
</dbReference>
<evidence type="ECO:0000259" key="4">
    <source>
        <dbReference type="Pfam" id="PF03446"/>
    </source>
</evidence>
<dbReference type="InterPro" id="IPR036291">
    <property type="entry name" value="NAD(P)-bd_dom_sf"/>
</dbReference>
<evidence type="ECO:0000256" key="2">
    <source>
        <dbReference type="ARBA" id="ARBA00023027"/>
    </source>
</evidence>
<dbReference type="AlphaFoldDB" id="A0A975TWD5"/>
<dbReference type="InterPro" id="IPR051265">
    <property type="entry name" value="HIBADH-related_NP60_sf"/>
</dbReference>
<dbReference type="SUPFAM" id="SSF51735">
    <property type="entry name" value="NAD(P)-binding Rossmann-fold domains"/>
    <property type="match status" value="1"/>
</dbReference>
<keyword evidence="1" id="KW-0560">Oxidoreductase</keyword>
<evidence type="ECO:0000313" key="8">
    <source>
        <dbReference type="Proteomes" id="UP000693972"/>
    </source>
</evidence>